<evidence type="ECO:0000256" key="1">
    <source>
        <dbReference type="SAM" id="MobiDB-lite"/>
    </source>
</evidence>
<dbReference type="EMBL" id="APWK03000112">
    <property type="protein sequence ID" value="PHH50819.1"/>
    <property type="molecule type" value="Genomic_DNA"/>
</dbReference>
<keyword evidence="4" id="KW-1185">Reference proteome</keyword>
<dbReference type="AlphaFoldDB" id="A0A2C5WGU9"/>
<sequence length="284" mass="30893">MSTLMPLLKDLLPMIMPSSVHIQKSPALSSPSSPPPPPHSHPNSKSSSHSRPHGKGREPGSPNGIPPTSPTNSDRDSATPPRDVLAYSTDAQASVPVNVVLRAASAATESSHLRSISPAYLADSRIKSSEDESDLDGLDYTDRHTEREAERPHMARASQRKSPLRVTNKLVNRSDYMCASAVELDAHAATSIRHHSEQETIIYVISGALILSTKPDLEGDVITNVISRGDFVSIPPWTEHQLRNDSDEKATWLAMRNASSPVTVDLVDWGEEEVDSSLDSDSDW</sequence>
<reference evidence="3 4" key="1">
    <citation type="journal article" date="2013" name="Fungal Biol.">
        <title>Analysis of microsatellite markers in the genome of the plant pathogen Ceratocystis fimbriata.</title>
        <authorList>
            <person name="Simpson M.C."/>
            <person name="Wilken P.M."/>
            <person name="Coetzee M.P."/>
            <person name="Wingfield M.J."/>
            <person name="Wingfield B.D."/>
        </authorList>
    </citation>
    <scope>NUCLEOTIDE SEQUENCE [LARGE SCALE GENOMIC DNA]</scope>
    <source>
        <strain evidence="3 4">CBS 114723</strain>
    </source>
</reference>
<evidence type="ECO:0000259" key="2">
    <source>
        <dbReference type="Pfam" id="PF07883"/>
    </source>
</evidence>
<dbReference type="Pfam" id="PF07883">
    <property type="entry name" value="Cupin_2"/>
    <property type="match status" value="1"/>
</dbReference>
<feature type="domain" description="Cupin type-2" evidence="2">
    <location>
        <begin position="182"/>
        <end position="254"/>
    </location>
</feature>
<evidence type="ECO:0000313" key="3">
    <source>
        <dbReference type="EMBL" id="PHH50819.1"/>
    </source>
</evidence>
<protein>
    <recommendedName>
        <fullName evidence="2">Cupin type-2 domain-containing protein</fullName>
    </recommendedName>
</protein>
<reference evidence="3 4" key="2">
    <citation type="journal article" date="2013" name="IMA Fungus">
        <title>IMA Genome-F 1: Ceratocystis fimbriata: Draft nuclear genome sequence for the plant pathogen, Ceratocystis fimbriata.</title>
        <authorList>
            <person name="Wilken P.M."/>
            <person name="Steenkamp E.T."/>
            <person name="Wingfield M.J."/>
            <person name="de Beer Z.W."/>
            <person name="Wingfield B.D."/>
        </authorList>
    </citation>
    <scope>NUCLEOTIDE SEQUENCE [LARGE SCALE GENOMIC DNA]</scope>
    <source>
        <strain evidence="3 4">CBS 114723</strain>
    </source>
</reference>
<proteinExistence type="predicted"/>
<dbReference type="InterPro" id="IPR014710">
    <property type="entry name" value="RmlC-like_jellyroll"/>
</dbReference>
<dbReference type="Gene3D" id="2.60.120.10">
    <property type="entry name" value="Jelly Rolls"/>
    <property type="match status" value="1"/>
</dbReference>
<dbReference type="OrthoDB" id="3511549at2759"/>
<accession>A0A2C5WGU9</accession>
<feature type="region of interest" description="Disordered" evidence="1">
    <location>
        <begin position="22"/>
        <end position="82"/>
    </location>
</feature>
<dbReference type="InterPro" id="IPR013096">
    <property type="entry name" value="Cupin_2"/>
</dbReference>
<dbReference type="InterPro" id="IPR011051">
    <property type="entry name" value="RmlC_Cupin_sf"/>
</dbReference>
<comment type="caution">
    <text evidence="3">The sequence shown here is derived from an EMBL/GenBank/DDBJ whole genome shotgun (WGS) entry which is preliminary data.</text>
</comment>
<dbReference type="SUPFAM" id="SSF51182">
    <property type="entry name" value="RmlC-like cupins"/>
    <property type="match status" value="1"/>
</dbReference>
<organism evidence="3 4">
    <name type="scientific">Ceratocystis fimbriata CBS 114723</name>
    <dbReference type="NCBI Taxonomy" id="1035309"/>
    <lineage>
        <taxon>Eukaryota</taxon>
        <taxon>Fungi</taxon>
        <taxon>Dikarya</taxon>
        <taxon>Ascomycota</taxon>
        <taxon>Pezizomycotina</taxon>
        <taxon>Sordariomycetes</taxon>
        <taxon>Hypocreomycetidae</taxon>
        <taxon>Microascales</taxon>
        <taxon>Ceratocystidaceae</taxon>
        <taxon>Ceratocystis</taxon>
    </lineage>
</organism>
<name>A0A2C5WGU9_9PEZI</name>
<dbReference type="Proteomes" id="UP000222788">
    <property type="component" value="Unassembled WGS sequence"/>
</dbReference>
<gene>
    <name evidence="3" type="ORF">CFIMG_005001RA</name>
</gene>
<evidence type="ECO:0000313" key="4">
    <source>
        <dbReference type="Proteomes" id="UP000222788"/>
    </source>
</evidence>